<evidence type="ECO:0000313" key="1">
    <source>
        <dbReference type="EMBL" id="KFN42504.1"/>
    </source>
</evidence>
<dbReference type="Proteomes" id="UP000029385">
    <property type="component" value="Unassembled WGS sequence"/>
</dbReference>
<proteinExistence type="predicted"/>
<keyword evidence="2" id="KW-1185">Reference proteome</keyword>
<dbReference type="GO" id="GO:0044877">
    <property type="term" value="F:protein-containing complex binding"/>
    <property type="evidence" value="ECO:0007669"/>
    <property type="project" value="TreeGrafter"/>
</dbReference>
<dbReference type="OrthoDB" id="5565437at2"/>
<dbReference type="InterPro" id="IPR036291">
    <property type="entry name" value="NAD(P)-bd_dom_sf"/>
</dbReference>
<name>A0A091AV30_9GAMM</name>
<accession>A0A091AV30</accession>
<protein>
    <recommendedName>
        <fullName evidence="3">NAD-dependent epimerase/dehydratase domain-containing protein</fullName>
    </recommendedName>
</protein>
<comment type="caution">
    <text evidence="1">The sequence shown here is derived from an EMBL/GenBank/DDBJ whole genome shotgun (WGS) entry which is preliminary data.</text>
</comment>
<dbReference type="PANTHER" id="PTHR12126">
    <property type="entry name" value="NADH-UBIQUINONE OXIDOREDUCTASE 39 KDA SUBUNIT-RELATED"/>
    <property type="match status" value="1"/>
</dbReference>
<sequence length="281" mass="30349">MSRVLVFGLTGQVGQALRVGLLARGVPVVAVSRRTRADEPGLDWQQADLPSTPILSADLDTILSLGPLDAFAEWFQRVAPAHTGPLRVVALGSTSRHFKHDSPDPAERDVAERLALAEDRLFKTAALTGAAVTVLRPTLIYGLGQDRSLSVLIAFGRRWGVVPLPRSGLGHRQPVHAADIAEAVLRCLDTPASAGYAYDLPGGEVLRFDEMVRRALVRQVPGCRIWRLPAPVFAVLIRLAAVTGRLPMSGAGFLARLGRDQIADRHPVEQALGLHLRSFDP</sequence>
<dbReference type="RefSeq" id="WP_022970199.1">
    <property type="nucleotide sequence ID" value="NZ_ATVD01000006.1"/>
</dbReference>
<dbReference type="eggNOG" id="COG0451">
    <property type="taxonomic scope" value="Bacteria"/>
</dbReference>
<evidence type="ECO:0008006" key="3">
    <source>
        <dbReference type="Google" id="ProtNLM"/>
    </source>
</evidence>
<dbReference type="Gene3D" id="3.40.50.720">
    <property type="entry name" value="NAD(P)-binding Rossmann-like Domain"/>
    <property type="match status" value="2"/>
</dbReference>
<dbReference type="AlphaFoldDB" id="A0A091AV30"/>
<evidence type="ECO:0000313" key="2">
    <source>
        <dbReference type="Proteomes" id="UP000029385"/>
    </source>
</evidence>
<gene>
    <name evidence="1" type="ORF">N789_12760</name>
</gene>
<dbReference type="PATRIC" id="fig|1121015.4.peg.2021"/>
<dbReference type="PANTHER" id="PTHR12126:SF11">
    <property type="entry name" value="NADH DEHYDROGENASE [UBIQUINONE] 1 ALPHA SUBCOMPLEX SUBUNIT 9, MITOCHONDRIAL"/>
    <property type="match status" value="1"/>
</dbReference>
<dbReference type="InterPro" id="IPR051207">
    <property type="entry name" value="ComplexI_NDUFA9_subunit"/>
</dbReference>
<organism evidence="1 2">
    <name type="scientific">Arenimonas oryziterrae DSM 21050 = YC6267</name>
    <dbReference type="NCBI Taxonomy" id="1121015"/>
    <lineage>
        <taxon>Bacteria</taxon>
        <taxon>Pseudomonadati</taxon>
        <taxon>Pseudomonadota</taxon>
        <taxon>Gammaproteobacteria</taxon>
        <taxon>Lysobacterales</taxon>
        <taxon>Lysobacteraceae</taxon>
        <taxon>Arenimonas</taxon>
    </lineage>
</organism>
<dbReference type="STRING" id="1121015.GCA_000420545_02594"/>
<dbReference type="SUPFAM" id="SSF51735">
    <property type="entry name" value="NAD(P)-binding Rossmann-fold domains"/>
    <property type="match status" value="1"/>
</dbReference>
<dbReference type="EMBL" id="AVCI01000009">
    <property type="protein sequence ID" value="KFN42504.1"/>
    <property type="molecule type" value="Genomic_DNA"/>
</dbReference>
<reference evidence="1 2" key="1">
    <citation type="submission" date="2013-09" db="EMBL/GenBank/DDBJ databases">
        <title>Genome sequencing of Arenimonas oryziterrae.</title>
        <authorList>
            <person name="Chen F."/>
            <person name="Wang G."/>
        </authorList>
    </citation>
    <scope>NUCLEOTIDE SEQUENCE [LARGE SCALE GENOMIC DNA]</scope>
    <source>
        <strain evidence="1 2">YC6267</strain>
    </source>
</reference>